<organism evidence="1 2">
    <name type="scientific">Oryza meyeriana var. granulata</name>
    <dbReference type="NCBI Taxonomy" id="110450"/>
    <lineage>
        <taxon>Eukaryota</taxon>
        <taxon>Viridiplantae</taxon>
        <taxon>Streptophyta</taxon>
        <taxon>Embryophyta</taxon>
        <taxon>Tracheophyta</taxon>
        <taxon>Spermatophyta</taxon>
        <taxon>Magnoliopsida</taxon>
        <taxon>Liliopsida</taxon>
        <taxon>Poales</taxon>
        <taxon>Poaceae</taxon>
        <taxon>BOP clade</taxon>
        <taxon>Oryzoideae</taxon>
        <taxon>Oryzeae</taxon>
        <taxon>Oryzinae</taxon>
        <taxon>Oryza</taxon>
        <taxon>Oryza meyeriana</taxon>
    </lineage>
</organism>
<protein>
    <submittedName>
        <fullName evidence="1">Uncharacterized protein</fullName>
    </submittedName>
</protein>
<sequence length="60" mass="6292">MIHASGRAAPSFGPEPLEAPSSCGRLDLLASVLCALHYSVATWDGNGGGRSFCDFRGLRL</sequence>
<evidence type="ECO:0000313" key="1">
    <source>
        <dbReference type="EMBL" id="KAF0922587.1"/>
    </source>
</evidence>
<name>A0A6G1ECW6_9ORYZ</name>
<comment type="caution">
    <text evidence="1">The sequence shown here is derived from an EMBL/GenBank/DDBJ whole genome shotgun (WGS) entry which is preliminary data.</text>
</comment>
<dbReference type="EMBL" id="SPHZ02000004">
    <property type="protein sequence ID" value="KAF0922587.1"/>
    <property type="molecule type" value="Genomic_DNA"/>
</dbReference>
<keyword evidence="2" id="KW-1185">Reference proteome</keyword>
<gene>
    <name evidence="1" type="ORF">E2562_039446</name>
</gene>
<accession>A0A6G1ECW6</accession>
<dbReference type="AlphaFoldDB" id="A0A6G1ECW6"/>
<reference evidence="1 2" key="1">
    <citation type="submission" date="2019-11" db="EMBL/GenBank/DDBJ databases">
        <title>Whole genome sequence of Oryza granulata.</title>
        <authorList>
            <person name="Li W."/>
        </authorList>
    </citation>
    <scope>NUCLEOTIDE SEQUENCE [LARGE SCALE GENOMIC DNA]</scope>
    <source>
        <strain evidence="2">cv. Menghai</strain>
        <tissue evidence="1">Leaf</tissue>
    </source>
</reference>
<proteinExistence type="predicted"/>
<evidence type="ECO:0000313" key="2">
    <source>
        <dbReference type="Proteomes" id="UP000479710"/>
    </source>
</evidence>
<dbReference type="Proteomes" id="UP000479710">
    <property type="component" value="Unassembled WGS sequence"/>
</dbReference>